<evidence type="ECO:0000256" key="5">
    <source>
        <dbReference type="ARBA" id="ARBA00022889"/>
    </source>
</evidence>
<organism evidence="12 13">
    <name type="scientific">Acanthochromis polyacanthus</name>
    <name type="common">spiny chromis</name>
    <dbReference type="NCBI Taxonomy" id="80966"/>
    <lineage>
        <taxon>Eukaryota</taxon>
        <taxon>Metazoa</taxon>
        <taxon>Chordata</taxon>
        <taxon>Craniata</taxon>
        <taxon>Vertebrata</taxon>
        <taxon>Euteleostomi</taxon>
        <taxon>Actinopterygii</taxon>
        <taxon>Neopterygii</taxon>
        <taxon>Teleostei</taxon>
        <taxon>Neoteleostei</taxon>
        <taxon>Acanthomorphata</taxon>
        <taxon>Ovalentaria</taxon>
        <taxon>Pomacentridae</taxon>
        <taxon>Acanthochromis</taxon>
    </lineage>
</organism>
<proteinExistence type="inferred from homology"/>
<dbReference type="PROSITE" id="PS50026">
    <property type="entry name" value="EGF_3"/>
    <property type="match status" value="2"/>
</dbReference>
<keyword evidence="6 7" id="KW-1015">Disulfide bond</keyword>
<protein>
    <recommendedName>
        <fullName evidence="14">Nephronectin a</fullName>
    </recommendedName>
</protein>
<reference evidence="12" key="1">
    <citation type="submission" date="2025-08" db="UniProtKB">
        <authorList>
            <consortium name="Ensembl"/>
        </authorList>
    </citation>
    <scope>IDENTIFICATION</scope>
</reference>
<dbReference type="STRING" id="80966.ENSAPOP00000012755"/>
<dbReference type="InterPro" id="IPR000998">
    <property type="entry name" value="MAM_dom"/>
</dbReference>
<dbReference type="InterPro" id="IPR013320">
    <property type="entry name" value="ConA-like_dom_sf"/>
</dbReference>
<dbReference type="PROSITE" id="PS50060">
    <property type="entry name" value="MAM_2"/>
    <property type="match status" value="1"/>
</dbReference>
<evidence type="ECO:0000256" key="3">
    <source>
        <dbReference type="ARBA" id="ARBA00022729"/>
    </source>
</evidence>
<dbReference type="GO" id="GO:0005576">
    <property type="term" value="C:extracellular region"/>
    <property type="evidence" value="ECO:0007669"/>
    <property type="project" value="UniProtKB-SubCell"/>
</dbReference>
<evidence type="ECO:0000256" key="8">
    <source>
        <dbReference type="SAM" id="MobiDB-lite"/>
    </source>
</evidence>
<evidence type="ECO:0000313" key="12">
    <source>
        <dbReference type="Ensembl" id="ENSAPOP00000012755.1"/>
    </source>
</evidence>
<dbReference type="AlphaFoldDB" id="A0A3Q1G341"/>
<sequence length="560" mass="61154">MSVCLFVCLSVCLFVCLFSSWSDGAVMTSDGLCRYGNSVECCWGWKPMDRGRCQREKKFFFLLSEPDCQQGCKHGDCVGPDRCKCHPGYTGKACNHGNQRLHAFVHPASVDSSHLNECGVKPRPCKHRCMNTVGSYKCYCLDGFTLMEDGSCRNARTCYHANCQYGCEVIKGAVRCTCPSPGLRLGPDGRTCIDVDECSSGRFVCARRRKCVNTFGSYTCRCHLGFRLMFIDGRYSCISEAHIIFKLKLLFYYPDVYSTSVTTATTTTTSPVTTTTTATPVTTIAITTTPVTTTTTTTTPVTTTTTTPTTPPPATTTSMSIPTTLVTTTELDTTTPTIPPPPTITPVTTTTTTTTTTTSTTTPSTTPPPTTTMVTTVAPVTTTISNKINNDVTHKQRGDVHSESINLCRFLADVGVLRCSFDGGVCGWMSDGDGDLDWETVNNPAGERYLSVPELKAGQRSIRGARLAVQITPTWRHGELCFSFSHWLTGHHVGVLQLFIRKTGQDRRYGSALWSRTGGHGWRHTQVTLTTVCDVTGDTCLCAGVAEGRAPDWTKRSDRH</sequence>
<accession>A0A3Q1G341</accession>
<evidence type="ECO:0000259" key="11">
    <source>
        <dbReference type="PROSITE" id="PS50060"/>
    </source>
</evidence>
<feature type="compositionally biased region" description="Low complexity" evidence="8">
    <location>
        <begin position="345"/>
        <end position="364"/>
    </location>
</feature>
<comment type="caution">
    <text evidence="7">Lacks conserved residue(s) required for the propagation of feature annotation.</text>
</comment>
<dbReference type="PANTHER" id="PTHR24050">
    <property type="entry name" value="PA14 DOMAIN-CONTAINING PROTEIN"/>
    <property type="match status" value="1"/>
</dbReference>
<dbReference type="SMART" id="SM00181">
    <property type="entry name" value="EGF"/>
    <property type="match status" value="4"/>
</dbReference>
<dbReference type="Ensembl" id="ENSAPOT00000032135.1">
    <property type="protein sequence ID" value="ENSAPOP00000012755.1"/>
    <property type="gene ID" value="ENSAPOG00000015748.1"/>
</dbReference>
<evidence type="ECO:0000313" key="13">
    <source>
        <dbReference type="Proteomes" id="UP000257200"/>
    </source>
</evidence>
<dbReference type="Gene3D" id="2.10.25.10">
    <property type="entry name" value="Laminin"/>
    <property type="match status" value="4"/>
</dbReference>
<dbReference type="PROSITE" id="PS00022">
    <property type="entry name" value="EGF_1"/>
    <property type="match status" value="1"/>
</dbReference>
<dbReference type="Pfam" id="PF07645">
    <property type="entry name" value="EGF_CA"/>
    <property type="match status" value="2"/>
</dbReference>
<dbReference type="InterPro" id="IPR009030">
    <property type="entry name" value="Growth_fac_rcpt_cys_sf"/>
</dbReference>
<comment type="similarity">
    <text evidence="1">Belongs to the nephronectin family.</text>
</comment>
<dbReference type="InterPro" id="IPR052235">
    <property type="entry name" value="Nephronectin_domain"/>
</dbReference>
<dbReference type="PROSITE" id="PS01186">
    <property type="entry name" value="EGF_2"/>
    <property type="match status" value="2"/>
</dbReference>
<feature type="compositionally biased region" description="Low complexity" evidence="8">
    <location>
        <begin position="294"/>
        <end position="308"/>
    </location>
</feature>
<feature type="signal peptide" evidence="9">
    <location>
        <begin position="1"/>
        <end position="24"/>
    </location>
</feature>
<evidence type="ECO:0000256" key="9">
    <source>
        <dbReference type="SAM" id="SignalP"/>
    </source>
</evidence>
<name>A0A3Q1G341_9TELE</name>
<evidence type="ECO:0008006" key="14">
    <source>
        <dbReference type="Google" id="ProtNLM"/>
    </source>
</evidence>
<feature type="chain" id="PRO_5046724912" description="Nephronectin a" evidence="9">
    <location>
        <begin position="25"/>
        <end position="560"/>
    </location>
</feature>
<feature type="domain" description="EGF-like" evidence="10">
    <location>
        <begin position="194"/>
        <end position="232"/>
    </location>
</feature>
<feature type="region of interest" description="Disordered" evidence="8">
    <location>
        <begin position="294"/>
        <end position="373"/>
    </location>
</feature>
<reference evidence="12" key="2">
    <citation type="submission" date="2025-09" db="UniProtKB">
        <authorList>
            <consortium name="Ensembl"/>
        </authorList>
    </citation>
    <scope>IDENTIFICATION</scope>
</reference>
<dbReference type="GeneTree" id="ENSGT00930000150973"/>
<dbReference type="SUPFAM" id="SSF57184">
    <property type="entry name" value="Growth factor receptor domain"/>
    <property type="match status" value="1"/>
</dbReference>
<dbReference type="InParanoid" id="A0A3Q1G341"/>
<keyword evidence="5" id="KW-0130">Cell adhesion</keyword>
<dbReference type="InterPro" id="IPR018097">
    <property type="entry name" value="EGF_Ca-bd_CS"/>
</dbReference>
<dbReference type="SMART" id="SM00179">
    <property type="entry name" value="EGF_CA"/>
    <property type="match status" value="2"/>
</dbReference>
<evidence type="ECO:0000256" key="1">
    <source>
        <dbReference type="ARBA" id="ARBA00009738"/>
    </source>
</evidence>
<dbReference type="PANTHER" id="PTHR24050:SF19">
    <property type="entry name" value="NEPHRONECTIN"/>
    <property type="match status" value="1"/>
</dbReference>
<keyword evidence="2 7" id="KW-0245">EGF-like domain</keyword>
<dbReference type="InterPro" id="IPR049883">
    <property type="entry name" value="NOTCH1_EGF-like"/>
</dbReference>
<dbReference type="Proteomes" id="UP000257200">
    <property type="component" value="Unplaced"/>
</dbReference>
<feature type="disulfide bond" evidence="7">
    <location>
        <begin position="85"/>
        <end position="94"/>
    </location>
</feature>
<dbReference type="InterPro" id="IPR000742">
    <property type="entry name" value="EGF"/>
</dbReference>
<feature type="compositionally biased region" description="Low complexity" evidence="8">
    <location>
        <begin position="315"/>
        <end position="336"/>
    </location>
</feature>
<evidence type="ECO:0000256" key="7">
    <source>
        <dbReference type="PROSITE-ProRule" id="PRU00076"/>
    </source>
</evidence>
<dbReference type="PROSITE" id="PS01187">
    <property type="entry name" value="EGF_CA"/>
    <property type="match status" value="1"/>
</dbReference>
<evidence type="ECO:0000256" key="4">
    <source>
        <dbReference type="ARBA" id="ARBA00022737"/>
    </source>
</evidence>
<dbReference type="GO" id="GO:0016020">
    <property type="term" value="C:membrane"/>
    <property type="evidence" value="ECO:0007669"/>
    <property type="project" value="InterPro"/>
</dbReference>
<dbReference type="InterPro" id="IPR001881">
    <property type="entry name" value="EGF-like_Ca-bd_dom"/>
</dbReference>
<feature type="domain" description="EGF-like" evidence="10">
    <location>
        <begin position="64"/>
        <end position="95"/>
    </location>
</feature>
<keyword evidence="3 9" id="KW-0732">Signal</keyword>
<keyword evidence="4" id="KW-0677">Repeat</keyword>
<dbReference type="GO" id="GO:0005509">
    <property type="term" value="F:calcium ion binding"/>
    <property type="evidence" value="ECO:0007669"/>
    <property type="project" value="InterPro"/>
</dbReference>
<evidence type="ECO:0000256" key="2">
    <source>
        <dbReference type="ARBA" id="ARBA00022536"/>
    </source>
</evidence>
<dbReference type="SUPFAM" id="SSF49899">
    <property type="entry name" value="Concanavalin A-like lectins/glucanases"/>
    <property type="match status" value="1"/>
</dbReference>
<feature type="domain" description="MAM" evidence="11">
    <location>
        <begin position="417"/>
        <end position="530"/>
    </location>
</feature>
<dbReference type="Gene3D" id="2.60.120.200">
    <property type="match status" value="1"/>
</dbReference>
<evidence type="ECO:0000259" key="10">
    <source>
        <dbReference type="PROSITE" id="PS50026"/>
    </source>
</evidence>
<dbReference type="CDD" id="cd00054">
    <property type="entry name" value="EGF_CA"/>
    <property type="match status" value="1"/>
</dbReference>
<dbReference type="InterPro" id="IPR000152">
    <property type="entry name" value="EGF-type_Asp/Asn_hydroxyl_site"/>
</dbReference>
<dbReference type="Pfam" id="PF00629">
    <property type="entry name" value="MAM"/>
    <property type="match status" value="1"/>
</dbReference>
<dbReference type="GO" id="GO:0007155">
    <property type="term" value="P:cell adhesion"/>
    <property type="evidence" value="ECO:0007669"/>
    <property type="project" value="UniProtKB-KW"/>
</dbReference>
<evidence type="ECO:0000256" key="6">
    <source>
        <dbReference type="ARBA" id="ARBA00023157"/>
    </source>
</evidence>
<dbReference type="PROSITE" id="PS00010">
    <property type="entry name" value="ASX_HYDROXYL"/>
    <property type="match status" value="2"/>
</dbReference>
<keyword evidence="13" id="KW-1185">Reference proteome</keyword>